<proteinExistence type="predicted"/>
<dbReference type="RefSeq" id="WP_197956052.1">
    <property type="nucleotide sequence ID" value="NZ_CP065668.1"/>
</dbReference>
<dbReference type="Proteomes" id="UP000594778">
    <property type="component" value="Chromosome"/>
</dbReference>
<accession>A0A7T2S4X0</accession>
<gene>
    <name evidence="1" type="ORF">I6G66_02395</name>
</gene>
<reference evidence="1 2" key="1">
    <citation type="submission" date="2020-12" db="EMBL/GenBank/DDBJ databases">
        <title>FDA dAtabase for Regulatory Grade micrObial Sequences (FDA-ARGOS): Supporting development and validation of Infectious Disease Dx tests.</title>
        <authorList>
            <person name="Sproer C."/>
            <person name="Gronow S."/>
            <person name="Severitt S."/>
            <person name="Schroder I."/>
            <person name="Tallon L."/>
            <person name="Sadzewicz L."/>
            <person name="Zhao X."/>
            <person name="Boylan J."/>
            <person name="Ott S."/>
            <person name="Bowen H."/>
            <person name="Vavikolanu K."/>
            <person name="Mehta A."/>
            <person name="Aluvathingal J."/>
            <person name="Nadendla S."/>
            <person name="Lowell S."/>
            <person name="Myers T."/>
            <person name="Yan Y."/>
            <person name="Sichtig H."/>
        </authorList>
    </citation>
    <scope>NUCLEOTIDE SEQUENCE [LARGE SCALE GENOMIC DNA]</scope>
    <source>
        <strain evidence="1 2">FDAARGOS_909</strain>
    </source>
</reference>
<evidence type="ECO:0000313" key="1">
    <source>
        <dbReference type="EMBL" id="QPS08927.1"/>
    </source>
</evidence>
<organism evidence="1 2">
    <name type="scientific">Delftia acidovorans</name>
    <name type="common">Pseudomonas acidovorans</name>
    <name type="synonym">Comamonas acidovorans</name>
    <dbReference type="NCBI Taxonomy" id="80866"/>
    <lineage>
        <taxon>Bacteria</taxon>
        <taxon>Pseudomonadati</taxon>
        <taxon>Pseudomonadota</taxon>
        <taxon>Betaproteobacteria</taxon>
        <taxon>Burkholderiales</taxon>
        <taxon>Comamonadaceae</taxon>
        <taxon>Delftia</taxon>
    </lineage>
</organism>
<dbReference type="AlphaFoldDB" id="A0A7T2S4X0"/>
<dbReference type="EMBL" id="CP065668">
    <property type="protein sequence ID" value="QPS08927.1"/>
    <property type="molecule type" value="Genomic_DNA"/>
</dbReference>
<evidence type="ECO:0000313" key="2">
    <source>
        <dbReference type="Proteomes" id="UP000594778"/>
    </source>
</evidence>
<protein>
    <submittedName>
        <fullName evidence="1">Uncharacterized protein</fullName>
    </submittedName>
</protein>
<sequence length="46" mass="4893">MTLEPDHLIAAAAGLDRSGRPAGHCTPGRRLPCHQMEIAQGLCALR</sequence>
<name>A0A7T2S4X0_DELAC</name>